<accession>S7RFH6</accession>
<feature type="non-terminal residue" evidence="4">
    <location>
        <position position="1"/>
    </location>
</feature>
<dbReference type="SUPFAM" id="SSF53901">
    <property type="entry name" value="Thiolase-like"/>
    <property type="match status" value="1"/>
</dbReference>
<dbReference type="InterPro" id="IPR016039">
    <property type="entry name" value="Thiolase-like"/>
</dbReference>
<evidence type="ECO:0000256" key="2">
    <source>
        <dbReference type="ARBA" id="ARBA00022553"/>
    </source>
</evidence>
<dbReference type="HOGENOM" id="CLU_1387182_0_0_1"/>
<dbReference type="PANTHER" id="PTHR43775">
    <property type="entry name" value="FATTY ACID SYNTHASE"/>
    <property type="match status" value="1"/>
</dbReference>
<evidence type="ECO:0000313" key="5">
    <source>
        <dbReference type="Proteomes" id="UP000030669"/>
    </source>
</evidence>
<dbReference type="AlphaFoldDB" id="S7RFH6"/>
<protein>
    <submittedName>
        <fullName evidence="4">Thiolase-like protein</fullName>
    </submittedName>
</protein>
<keyword evidence="5" id="KW-1185">Reference proteome</keyword>
<sequence>AHGTGTPVGDAIEVDAINRVYGGKRTRPLLIGSVKAVVGHTEECAGLTGVLKTMLCLRYKTVPPQPNLGFINPNLDTCASKIVIPRTAQALVDPDSSKPVVCAVSSFGLSGTLAHIILEGEGQGICLQSASNGHEQVFILSSPSTQQLIFTMRRFISFSNSVGAHMASFNEVCRTSRSARDPLPYRRAWVARSWNEL</sequence>
<evidence type="ECO:0000313" key="4">
    <source>
        <dbReference type="EMBL" id="EPQ51269.1"/>
    </source>
</evidence>
<feature type="non-terminal residue" evidence="4">
    <location>
        <position position="197"/>
    </location>
</feature>
<dbReference type="GeneID" id="19308694"/>
<evidence type="ECO:0000259" key="3">
    <source>
        <dbReference type="PROSITE" id="PS52004"/>
    </source>
</evidence>
<dbReference type="Gene3D" id="3.30.70.3290">
    <property type="match status" value="1"/>
</dbReference>
<dbReference type="eggNOG" id="KOG1202">
    <property type="taxonomic scope" value="Eukaryota"/>
</dbReference>
<organism evidence="4 5">
    <name type="scientific">Gloeophyllum trabeum (strain ATCC 11539 / FP-39264 / Madison 617)</name>
    <name type="common">Brown rot fungus</name>
    <dbReference type="NCBI Taxonomy" id="670483"/>
    <lineage>
        <taxon>Eukaryota</taxon>
        <taxon>Fungi</taxon>
        <taxon>Dikarya</taxon>
        <taxon>Basidiomycota</taxon>
        <taxon>Agaricomycotina</taxon>
        <taxon>Agaricomycetes</taxon>
        <taxon>Gloeophyllales</taxon>
        <taxon>Gloeophyllaceae</taxon>
        <taxon>Gloeophyllum</taxon>
    </lineage>
</organism>
<dbReference type="PROSITE" id="PS52004">
    <property type="entry name" value="KS3_2"/>
    <property type="match status" value="1"/>
</dbReference>
<dbReference type="GO" id="GO:0004312">
    <property type="term" value="F:fatty acid synthase activity"/>
    <property type="evidence" value="ECO:0007669"/>
    <property type="project" value="TreeGrafter"/>
</dbReference>
<keyword evidence="2" id="KW-0597">Phosphoprotein</keyword>
<dbReference type="Proteomes" id="UP000030669">
    <property type="component" value="Unassembled WGS sequence"/>
</dbReference>
<dbReference type="STRING" id="670483.S7RFH6"/>
<feature type="domain" description="Ketosynthase family 3 (KS3)" evidence="3">
    <location>
        <begin position="1"/>
        <end position="120"/>
    </location>
</feature>
<evidence type="ECO:0000256" key="1">
    <source>
        <dbReference type="ARBA" id="ARBA00022450"/>
    </source>
</evidence>
<proteinExistence type="predicted"/>
<dbReference type="KEGG" id="gtr:GLOTRDRAFT_7728"/>
<dbReference type="InterPro" id="IPR050091">
    <property type="entry name" value="PKS_NRPS_Biosynth_Enz"/>
</dbReference>
<dbReference type="OrthoDB" id="3068212at2759"/>
<dbReference type="Gene3D" id="3.40.47.10">
    <property type="match status" value="1"/>
</dbReference>
<keyword evidence="1" id="KW-0596">Phosphopantetheine</keyword>
<dbReference type="GO" id="GO:0006633">
    <property type="term" value="P:fatty acid biosynthetic process"/>
    <property type="evidence" value="ECO:0007669"/>
    <property type="project" value="TreeGrafter"/>
</dbReference>
<dbReference type="InterPro" id="IPR020841">
    <property type="entry name" value="PKS_Beta-ketoAc_synthase_dom"/>
</dbReference>
<dbReference type="EMBL" id="KB469311">
    <property type="protein sequence ID" value="EPQ51269.1"/>
    <property type="molecule type" value="Genomic_DNA"/>
</dbReference>
<dbReference type="RefSeq" id="XP_007870132.1">
    <property type="nucleotide sequence ID" value="XM_007871941.1"/>
</dbReference>
<dbReference type="Pfam" id="PF02801">
    <property type="entry name" value="Ketoacyl-synt_C"/>
    <property type="match status" value="1"/>
</dbReference>
<dbReference type="InterPro" id="IPR014031">
    <property type="entry name" value="Ketoacyl_synth_C"/>
</dbReference>
<dbReference type="PANTHER" id="PTHR43775:SF37">
    <property type="entry name" value="SI:DKEY-61P9.11"/>
    <property type="match status" value="1"/>
</dbReference>
<name>S7RFH6_GLOTA</name>
<gene>
    <name evidence="4" type="ORF">GLOTRDRAFT_7728</name>
</gene>
<reference evidence="4 5" key="1">
    <citation type="journal article" date="2012" name="Science">
        <title>The Paleozoic origin of enzymatic lignin decomposition reconstructed from 31 fungal genomes.</title>
        <authorList>
            <person name="Floudas D."/>
            <person name="Binder M."/>
            <person name="Riley R."/>
            <person name="Barry K."/>
            <person name="Blanchette R.A."/>
            <person name="Henrissat B."/>
            <person name="Martinez A.T."/>
            <person name="Otillar R."/>
            <person name="Spatafora J.W."/>
            <person name="Yadav J.S."/>
            <person name="Aerts A."/>
            <person name="Benoit I."/>
            <person name="Boyd A."/>
            <person name="Carlson A."/>
            <person name="Copeland A."/>
            <person name="Coutinho P.M."/>
            <person name="de Vries R.P."/>
            <person name="Ferreira P."/>
            <person name="Findley K."/>
            <person name="Foster B."/>
            <person name="Gaskell J."/>
            <person name="Glotzer D."/>
            <person name="Gorecki P."/>
            <person name="Heitman J."/>
            <person name="Hesse C."/>
            <person name="Hori C."/>
            <person name="Igarashi K."/>
            <person name="Jurgens J.A."/>
            <person name="Kallen N."/>
            <person name="Kersten P."/>
            <person name="Kohler A."/>
            <person name="Kuees U."/>
            <person name="Kumar T.K.A."/>
            <person name="Kuo A."/>
            <person name="LaButti K."/>
            <person name="Larrondo L.F."/>
            <person name="Lindquist E."/>
            <person name="Ling A."/>
            <person name="Lombard V."/>
            <person name="Lucas S."/>
            <person name="Lundell T."/>
            <person name="Martin R."/>
            <person name="McLaughlin D.J."/>
            <person name="Morgenstern I."/>
            <person name="Morin E."/>
            <person name="Murat C."/>
            <person name="Nagy L.G."/>
            <person name="Nolan M."/>
            <person name="Ohm R.A."/>
            <person name="Patyshakuliyeva A."/>
            <person name="Rokas A."/>
            <person name="Ruiz-Duenas F.J."/>
            <person name="Sabat G."/>
            <person name="Salamov A."/>
            <person name="Samejima M."/>
            <person name="Schmutz J."/>
            <person name="Slot J.C."/>
            <person name="St John F."/>
            <person name="Stenlid J."/>
            <person name="Sun H."/>
            <person name="Sun S."/>
            <person name="Syed K."/>
            <person name="Tsang A."/>
            <person name="Wiebenga A."/>
            <person name="Young D."/>
            <person name="Pisabarro A."/>
            <person name="Eastwood D.C."/>
            <person name="Martin F."/>
            <person name="Cullen D."/>
            <person name="Grigoriev I.V."/>
            <person name="Hibbett D.S."/>
        </authorList>
    </citation>
    <scope>NUCLEOTIDE SEQUENCE [LARGE SCALE GENOMIC DNA]</scope>
    <source>
        <strain evidence="4 5">ATCC 11539</strain>
    </source>
</reference>